<evidence type="ECO:0000313" key="3">
    <source>
        <dbReference type="Proteomes" id="UP000037848"/>
    </source>
</evidence>
<keyword evidence="1" id="KW-0175">Coiled coil</keyword>
<protein>
    <recommendedName>
        <fullName evidence="4">DUF4124 domain-containing protein</fullName>
    </recommendedName>
</protein>
<dbReference type="EMBL" id="LHPH01000019">
    <property type="protein sequence ID" value="KPH61012.1"/>
    <property type="molecule type" value="Genomic_DNA"/>
</dbReference>
<reference evidence="2 3" key="1">
    <citation type="submission" date="2015-08" db="EMBL/GenBank/DDBJ databases">
        <title>Draft Genome Sequence of Pseudoalteromonas porphyrae UCD-SED14.</title>
        <authorList>
            <person name="Coil D.A."/>
            <person name="Jospin G."/>
            <person name="Lee R.D."/>
            <person name="Eisen J.A."/>
        </authorList>
    </citation>
    <scope>NUCLEOTIDE SEQUENCE [LARGE SCALE GENOMIC DNA]</scope>
    <source>
        <strain evidence="2 3">UCD-SED14</strain>
    </source>
</reference>
<gene>
    <name evidence="2" type="ORF">ADS77_15295</name>
</gene>
<dbReference type="Proteomes" id="UP000037848">
    <property type="component" value="Unassembled WGS sequence"/>
</dbReference>
<proteinExistence type="predicted"/>
<keyword evidence="3" id="KW-1185">Reference proteome</keyword>
<name>A0A0N1EI08_9GAMM</name>
<evidence type="ECO:0000256" key="1">
    <source>
        <dbReference type="SAM" id="Coils"/>
    </source>
</evidence>
<feature type="coiled-coil region" evidence="1">
    <location>
        <begin position="146"/>
        <end position="208"/>
    </location>
</feature>
<organism evidence="2 3">
    <name type="scientific">Pseudoalteromonas porphyrae</name>
    <dbReference type="NCBI Taxonomy" id="187330"/>
    <lineage>
        <taxon>Bacteria</taxon>
        <taxon>Pseudomonadati</taxon>
        <taxon>Pseudomonadota</taxon>
        <taxon>Gammaproteobacteria</taxon>
        <taxon>Alteromonadales</taxon>
        <taxon>Pseudoalteromonadaceae</taxon>
        <taxon>Pseudoalteromonas</taxon>
    </lineage>
</organism>
<evidence type="ECO:0000313" key="2">
    <source>
        <dbReference type="EMBL" id="KPH61012.1"/>
    </source>
</evidence>
<comment type="caution">
    <text evidence="2">The sequence shown here is derived from an EMBL/GenBank/DDBJ whole genome shotgun (WGS) entry which is preliminary data.</text>
</comment>
<dbReference type="PATRIC" id="fig|187330.3.peg.1491"/>
<accession>A0A0N1EI08</accession>
<dbReference type="AlphaFoldDB" id="A0A0N1EI08"/>
<sequence>MINRQYHSEILKIALSCLITLCYVGPLHANVYKCENKGVVEFSQFPCGENAEFIVVKEQKSVPTPKVILEATGESDIDSYIRLKQIDAQIQQHQDKIDTLSVKMNKIIAALVNQSDAQLNNLSGAKKDIAIANQMTNASQRFTVLIEREQHDIDRLVSEKKHLKENQNSDVKSTQTPQSKGIDSFIRLQTIKREMQRHQAKINTYQINMNQQISALEDEVSEQPTNITDATYDDSLSRRMEAVTSKYHTLIDVEQRQIDRLHSEMISLQ</sequence>
<evidence type="ECO:0008006" key="4">
    <source>
        <dbReference type="Google" id="ProtNLM"/>
    </source>
</evidence>